<evidence type="ECO:0000256" key="1">
    <source>
        <dbReference type="ARBA" id="ARBA00004123"/>
    </source>
</evidence>
<evidence type="ECO:0000256" key="4">
    <source>
        <dbReference type="ARBA" id="ARBA00023242"/>
    </source>
</evidence>
<feature type="domain" description="RRM" evidence="7">
    <location>
        <begin position="215"/>
        <end position="305"/>
    </location>
</feature>
<proteinExistence type="predicted"/>
<reference evidence="8" key="1">
    <citation type="submission" date="2025-08" db="UniProtKB">
        <authorList>
            <consortium name="Ensembl"/>
        </authorList>
    </citation>
    <scope>IDENTIFICATION</scope>
</reference>
<dbReference type="OMA" id="GVRIKEX"/>
<dbReference type="Gene3D" id="3.30.70.330">
    <property type="match status" value="2"/>
</dbReference>
<evidence type="ECO:0000256" key="3">
    <source>
        <dbReference type="ARBA" id="ARBA00022884"/>
    </source>
</evidence>
<feature type="region of interest" description="Disordered" evidence="6">
    <location>
        <begin position="13"/>
        <end position="60"/>
    </location>
</feature>
<dbReference type="PANTHER" id="PTHR48039:SF5">
    <property type="entry name" value="RNA-BINDING PROTEIN 28"/>
    <property type="match status" value="1"/>
</dbReference>
<keyword evidence="9" id="KW-1185">Reference proteome</keyword>
<comment type="subcellular location">
    <subcellularLocation>
        <location evidence="1">Nucleus</location>
    </subcellularLocation>
</comment>
<evidence type="ECO:0000259" key="7">
    <source>
        <dbReference type="PROSITE" id="PS50102"/>
    </source>
</evidence>
<feature type="compositionally biased region" description="Pro residues" evidence="6">
    <location>
        <begin position="357"/>
        <end position="370"/>
    </location>
</feature>
<keyword evidence="4" id="KW-0539">Nucleus</keyword>
<keyword evidence="3 5" id="KW-0694">RNA-binding</keyword>
<feature type="region of interest" description="Disordered" evidence="6">
    <location>
        <begin position="322"/>
        <end position="503"/>
    </location>
</feature>
<dbReference type="PANTHER" id="PTHR48039">
    <property type="entry name" value="RNA-BINDING MOTIF PROTEIN 14B"/>
    <property type="match status" value="1"/>
</dbReference>
<dbReference type="Pfam" id="PF00076">
    <property type="entry name" value="RRM_1"/>
    <property type="match status" value="2"/>
</dbReference>
<accession>A0A674GB17</accession>
<dbReference type="PROSITE" id="PS50102">
    <property type="entry name" value="RRM"/>
    <property type="match status" value="2"/>
</dbReference>
<sequence length="533" mass="57213">MFQGGAWGSLRGLAGHRDSPGGPGMPLGLCGCPGGLQVPQPPVAEPPKKRRQRPSDVGEGRTVFIRNLSFDTEEEELEESLRQFGGLCYVRLVLHPNTGTPKGSAFAQFKTPEGAQKCIEAAQEGPEGGGLRVGGRALRVDPAVSREQARGLRGGSGAARPRSGTRNLYLAREGAIRPGSRAAEGVSDSDMAKRARFEEQKRRRLQDPNVAVSRTRLCLHNLPKALDSARLRALLRGLLRGPACTAPRIKECRVMREQRGQGQSLGFAFVEFEEHEEALGALRRLNNNPDLFGAHKRPIVEFALEDRRKLRLREQRIQRGLLKAKAKAAAGPPKPAQGAPDPPQGQRDPPAGSGDPPAAPRPRPGPPPGTPWAGFRTQGPGSRGAPGAPRTKVLALPSHRGPKIRKRDKGKAQPPPKPPKAPKASRRREKPRAPPAQVGVWGSPRGNGAPRCPQSRPPARGSGSPHPCVPTPQSRPPARGSGSPHPCVPQAQRRRGGGPGAAEARFQELVERYKRKILGSNPPTARGGKWFES</sequence>
<organism evidence="8 9">
    <name type="scientific">Taeniopygia guttata</name>
    <name type="common">Zebra finch</name>
    <name type="synonym">Poephila guttata</name>
    <dbReference type="NCBI Taxonomy" id="59729"/>
    <lineage>
        <taxon>Eukaryota</taxon>
        <taxon>Metazoa</taxon>
        <taxon>Chordata</taxon>
        <taxon>Craniata</taxon>
        <taxon>Vertebrata</taxon>
        <taxon>Euteleostomi</taxon>
        <taxon>Archelosauria</taxon>
        <taxon>Archosauria</taxon>
        <taxon>Dinosauria</taxon>
        <taxon>Saurischia</taxon>
        <taxon>Theropoda</taxon>
        <taxon>Coelurosauria</taxon>
        <taxon>Aves</taxon>
        <taxon>Neognathae</taxon>
        <taxon>Neoaves</taxon>
        <taxon>Telluraves</taxon>
        <taxon>Australaves</taxon>
        <taxon>Passeriformes</taxon>
        <taxon>Passeroidea</taxon>
        <taxon>Estrildidae</taxon>
        <taxon>Estrildinae</taxon>
        <taxon>Taeniopygia</taxon>
    </lineage>
</organism>
<dbReference type="Proteomes" id="UP000007754">
    <property type="component" value="Unplaced"/>
</dbReference>
<feature type="compositionally biased region" description="Pro residues" evidence="6">
    <location>
        <begin position="332"/>
        <end position="343"/>
    </location>
</feature>
<evidence type="ECO:0000313" key="8">
    <source>
        <dbReference type="Ensembl" id="ENSTGUP00000019937.1"/>
    </source>
</evidence>
<keyword evidence="2" id="KW-0677">Repeat</keyword>
<reference evidence="8" key="2">
    <citation type="submission" date="2025-09" db="UniProtKB">
        <authorList>
            <consortium name="Ensembl"/>
        </authorList>
    </citation>
    <scope>IDENTIFICATION</scope>
</reference>
<name>A0A674GB17_TAEGU</name>
<dbReference type="InterPro" id="IPR000504">
    <property type="entry name" value="RRM_dom"/>
</dbReference>
<dbReference type="Ensembl" id="ENSTGUT00000031561.1">
    <property type="protein sequence ID" value="ENSTGUP00000019937.1"/>
    <property type="gene ID" value="ENSTGUG00000021871.1"/>
</dbReference>
<dbReference type="AlphaFoldDB" id="A0A674GB17"/>
<feature type="region of interest" description="Disordered" evidence="6">
    <location>
        <begin position="144"/>
        <end position="166"/>
    </location>
</feature>
<feature type="compositionally biased region" description="Low complexity" evidence="6">
    <location>
        <begin position="322"/>
        <end position="331"/>
    </location>
</feature>
<feature type="domain" description="RRM" evidence="7">
    <location>
        <begin position="61"/>
        <end position="145"/>
    </location>
</feature>
<dbReference type="InterPro" id="IPR012677">
    <property type="entry name" value="Nucleotide-bd_a/b_plait_sf"/>
</dbReference>
<dbReference type="CDD" id="cd12416">
    <property type="entry name" value="RRM4_RBM28_like"/>
    <property type="match status" value="1"/>
</dbReference>
<dbReference type="InParanoid" id="A0A674GB17"/>
<dbReference type="FunFam" id="3.30.70.330:FF:000182">
    <property type="entry name" value="RNA-binding motif protein 28"/>
    <property type="match status" value="1"/>
</dbReference>
<dbReference type="SUPFAM" id="SSF54928">
    <property type="entry name" value="RNA-binding domain, RBD"/>
    <property type="match status" value="1"/>
</dbReference>
<evidence type="ECO:0000256" key="2">
    <source>
        <dbReference type="ARBA" id="ARBA00022737"/>
    </source>
</evidence>
<evidence type="ECO:0000256" key="5">
    <source>
        <dbReference type="PROSITE-ProRule" id="PRU00176"/>
    </source>
</evidence>
<evidence type="ECO:0000313" key="9">
    <source>
        <dbReference type="Proteomes" id="UP000007754"/>
    </source>
</evidence>
<evidence type="ECO:0000256" key="6">
    <source>
        <dbReference type="SAM" id="MobiDB-lite"/>
    </source>
</evidence>
<feature type="compositionally biased region" description="Low complexity" evidence="6">
    <location>
        <begin position="371"/>
        <end position="390"/>
    </location>
</feature>
<feature type="compositionally biased region" description="Basic residues" evidence="6">
    <location>
        <begin position="400"/>
        <end position="409"/>
    </location>
</feature>
<dbReference type="CDD" id="cd12415">
    <property type="entry name" value="RRM3_RBM28_like"/>
    <property type="match status" value="1"/>
</dbReference>
<dbReference type="GO" id="GO:0003729">
    <property type="term" value="F:mRNA binding"/>
    <property type="evidence" value="ECO:0007669"/>
    <property type="project" value="TreeGrafter"/>
</dbReference>
<dbReference type="GO" id="GO:0005730">
    <property type="term" value="C:nucleolus"/>
    <property type="evidence" value="ECO:0007669"/>
    <property type="project" value="Ensembl"/>
</dbReference>
<dbReference type="InterPro" id="IPR051945">
    <property type="entry name" value="RRM_MRD1_RNA_proc_ribogen"/>
</dbReference>
<dbReference type="SMART" id="SM00360">
    <property type="entry name" value="RRM"/>
    <property type="match status" value="2"/>
</dbReference>
<dbReference type="GeneTree" id="ENSGT00550000074976"/>
<feature type="compositionally biased region" description="Low complexity" evidence="6">
    <location>
        <begin position="344"/>
        <end position="356"/>
    </location>
</feature>
<dbReference type="InterPro" id="IPR035979">
    <property type="entry name" value="RBD_domain_sf"/>
</dbReference>
<protein>
    <submittedName>
        <fullName evidence="8">RNA binding motif protein 28</fullName>
    </submittedName>
</protein>